<dbReference type="Proteomes" id="UP000192257">
    <property type="component" value="Unassembled WGS sequence"/>
</dbReference>
<dbReference type="VEuPathDB" id="TriTrypDB:TM35_000331590"/>
<dbReference type="EMBL" id="NBCO01000033">
    <property type="protein sequence ID" value="ORC85702.1"/>
    <property type="molecule type" value="Genomic_DNA"/>
</dbReference>
<evidence type="ECO:0000313" key="2">
    <source>
        <dbReference type="Proteomes" id="UP000192257"/>
    </source>
</evidence>
<name>A0A1X0NLR2_9TRYP</name>
<comment type="caution">
    <text evidence="1">The sequence shown here is derived from an EMBL/GenBank/DDBJ whole genome shotgun (WGS) entry which is preliminary data.</text>
</comment>
<protein>
    <submittedName>
        <fullName evidence="1">Uncharacterized protein</fullName>
    </submittedName>
</protein>
<reference evidence="1 2" key="1">
    <citation type="submission" date="2017-03" db="EMBL/GenBank/DDBJ databases">
        <title>An alternative strategy for trypanosome survival in the mammalian bloodstream revealed through genome and transcriptome analysis of the ubiquitous bovine parasite Trypanosoma (Megatrypanum) theileri.</title>
        <authorList>
            <person name="Kelly S."/>
            <person name="Ivens A."/>
            <person name="Mott A."/>
            <person name="O'Neill E."/>
            <person name="Emms D."/>
            <person name="Macleod O."/>
            <person name="Voorheis P."/>
            <person name="Matthews J."/>
            <person name="Matthews K."/>
            <person name="Carrington M."/>
        </authorList>
    </citation>
    <scope>NUCLEOTIDE SEQUENCE [LARGE SCALE GENOMIC DNA]</scope>
    <source>
        <strain evidence="1">Edinburgh</strain>
    </source>
</reference>
<evidence type="ECO:0000313" key="1">
    <source>
        <dbReference type="EMBL" id="ORC85702.1"/>
    </source>
</evidence>
<dbReference type="AlphaFoldDB" id="A0A1X0NLR2"/>
<organism evidence="1 2">
    <name type="scientific">Trypanosoma theileri</name>
    <dbReference type="NCBI Taxonomy" id="67003"/>
    <lineage>
        <taxon>Eukaryota</taxon>
        <taxon>Discoba</taxon>
        <taxon>Euglenozoa</taxon>
        <taxon>Kinetoplastea</taxon>
        <taxon>Metakinetoplastina</taxon>
        <taxon>Trypanosomatida</taxon>
        <taxon>Trypanosomatidae</taxon>
        <taxon>Trypanosoma</taxon>
    </lineage>
</organism>
<dbReference type="RefSeq" id="XP_028879768.1">
    <property type="nucleotide sequence ID" value="XM_029028915.1"/>
</dbReference>
<proteinExistence type="predicted"/>
<gene>
    <name evidence="1" type="ORF">TM35_000331590</name>
</gene>
<dbReference type="GeneID" id="39988695"/>
<sequence length="122" mass="13877">MMTVHTHTKRRKVGSVHVCLCLEPPAILHISVTATTTHRDCIPFPWVTAIVSKITEHTHITRRTQQMAAKQIPDNNANKQRGHSPHKMMVCHVMSAIGSPMDVFSEKMQTRDLSCWKRKKKG</sequence>
<accession>A0A1X0NLR2</accession>
<keyword evidence="2" id="KW-1185">Reference proteome</keyword>